<name>D1QSU6_9BACT</name>
<evidence type="ECO:0000313" key="1">
    <source>
        <dbReference type="EMBL" id="EFB31777.1"/>
    </source>
</evidence>
<dbReference type="Proteomes" id="UP000004079">
    <property type="component" value="Unassembled WGS sequence"/>
</dbReference>
<dbReference type="EMBL" id="ACUZ02000034">
    <property type="protein sequence ID" value="EFB31777.1"/>
    <property type="molecule type" value="Genomic_DNA"/>
</dbReference>
<gene>
    <name evidence="1" type="ORF">HMPREF0971_02057</name>
</gene>
<evidence type="ECO:0000313" key="2">
    <source>
        <dbReference type="Proteomes" id="UP000004079"/>
    </source>
</evidence>
<organism evidence="1 2">
    <name type="scientific">Segatella oris F0302</name>
    <dbReference type="NCBI Taxonomy" id="649760"/>
    <lineage>
        <taxon>Bacteria</taxon>
        <taxon>Pseudomonadati</taxon>
        <taxon>Bacteroidota</taxon>
        <taxon>Bacteroidia</taxon>
        <taxon>Bacteroidales</taxon>
        <taxon>Prevotellaceae</taxon>
        <taxon>Segatella</taxon>
    </lineage>
</organism>
<sequence length="43" mass="4836">MLSDSDYIITSCRLQGHLTQIAVNFNVISFHLLHLVSQSSDCQ</sequence>
<comment type="caution">
    <text evidence="1">The sequence shown here is derived from an EMBL/GenBank/DDBJ whole genome shotgun (WGS) entry which is preliminary data.</text>
</comment>
<proteinExistence type="predicted"/>
<dbReference type="HOGENOM" id="CLU_3237753_0_0_10"/>
<accession>D1QSU6</accession>
<dbReference type="AlphaFoldDB" id="D1QSU6"/>
<reference evidence="1 2" key="1">
    <citation type="submission" date="2009-11" db="EMBL/GenBank/DDBJ databases">
        <authorList>
            <person name="Weinstock G."/>
            <person name="Sodergren E."/>
            <person name="Clifton S."/>
            <person name="Fulton L."/>
            <person name="Fulton B."/>
            <person name="Courtney L."/>
            <person name="Fronick C."/>
            <person name="Harrison M."/>
            <person name="Strong C."/>
            <person name="Farmer C."/>
            <person name="Delahaunty K."/>
            <person name="Markovic C."/>
            <person name="Hall O."/>
            <person name="Minx P."/>
            <person name="Tomlinson C."/>
            <person name="Mitreva M."/>
            <person name="Nelson J."/>
            <person name="Hou S."/>
            <person name="Wollam A."/>
            <person name="Pepin K.H."/>
            <person name="Johnson M."/>
            <person name="Bhonagiri V."/>
            <person name="Nash W.E."/>
            <person name="Warren W."/>
            <person name="Chinwalla A."/>
            <person name="Mardis E.R."/>
            <person name="Wilson R.K."/>
        </authorList>
    </citation>
    <scope>NUCLEOTIDE SEQUENCE [LARGE SCALE GENOMIC DNA]</scope>
    <source>
        <strain evidence="1 2">F0302</strain>
    </source>
</reference>
<protein>
    <submittedName>
        <fullName evidence="1">Uncharacterized protein</fullName>
    </submittedName>
</protein>